<evidence type="ECO:0000313" key="4">
    <source>
        <dbReference type="Proteomes" id="UP001166021"/>
    </source>
</evidence>
<evidence type="ECO:0000259" key="2">
    <source>
        <dbReference type="Pfam" id="PF18962"/>
    </source>
</evidence>
<keyword evidence="1" id="KW-0732">Signal</keyword>
<reference evidence="3" key="1">
    <citation type="submission" date="2020-05" db="EMBL/GenBank/DDBJ databases">
        <title>The draft genome sequence of Maribacter sp. ANRC-HE7.</title>
        <authorList>
            <person name="Mu L."/>
        </authorList>
    </citation>
    <scope>NUCLEOTIDE SEQUENCE</scope>
    <source>
        <strain evidence="3">ANRC-HE7</strain>
    </source>
</reference>
<dbReference type="Pfam" id="PF18962">
    <property type="entry name" value="Por_Secre_tail"/>
    <property type="match status" value="1"/>
</dbReference>
<comment type="caution">
    <text evidence="3">The sequence shown here is derived from an EMBL/GenBank/DDBJ whole genome shotgun (WGS) entry which is preliminary data.</text>
</comment>
<protein>
    <submittedName>
        <fullName evidence="3">T9SS type A sorting domain-containing protein</fullName>
    </submittedName>
</protein>
<evidence type="ECO:0000313" key="3">
    <source>
        <dbReference type="EMBL" id="MBD0776393.1"/>
    </source>
</evidence>
<feature type="domain" description="Secretion system C-terminal sorting" evidence="2">
    <location>
        <begin position="420"/>
        <end position="489"/>
    </location>
</feature>
<keyword evidence="4" id="KW-1185">Reference proteome</keyword>
<name>A0ABR7UVU2_9FLAO</name>
<dbReference type="RefSeq" id="WP_188241942.1">
    <property type="nucleotide sequence ID" value="NZ_JABTCF010000001.1"/>
</dbReference>
<evidence type="ECO:0000256" key="1">
    <source>
        <dbReference type="ARBA" id="ARBA00022729"/>
    </source>
</evidence>
<dbReference type="Proteomes" id="UP001166021">
    <property type="component" value="Unassembled WGS sequence"/>
</dbReference>
<proteinExistence type="predicted"/>
<dbReference type="EMBL" id="JABTCF010000001">
    <property type="protein sequence ID" value="MBD0776393.1"/>
    <property type="molecule type" value="Genomic_DNA"/>
</dbReference>
<dbReference type="NCBIfam" id="TIGR04183">
    <property type="entry name" value="Por_Secre_tail"/>
    <property type="match status" value="1"/>
</dbReference>
<organism evidence="3 4">
    <name type="scientific">Maribacter aquimaris</name>
    <dbReference type="NCBI Taxonomy" id="2737171"/>
    <lineage>
        <taxon>Bacteria</taxon>
        <taxon>Pseudomonadati</taxon>
        <taxon>Bacteroidota</taxon>
        <taxon>Flavobacteriia</taxon>
        <taxon>Flavobacteriales</taxon>
        <taxon>Flavobacteriaceae</taxon>
        <taxon>Maribacter</taxon>
    </lineage>
</organism>
<gene>
    <name evidence="3" type="ORF">HPE56_01200</name>
</gene>
<sequence>MKKAYFFWMLLTASIYPMCGQSLEELPLFDISQLTYEGAFRIKASENGISDLNYAQGPIAYNYENHSLFIVGHAHQQAIAEYAIPEIVKSETLSELNMVETPIQVFSDVLSQTADGNPEGIDRVGGLYYVNHGGQAKLIVNAYEYYDAPADNTVSTLVVNDANALETASVSGYYNFEGSPPAHSSGWISAIPEAWQEELGGTHITGHSSGIPIISRASVGPSAFAFKINDALNTTQSIQTTTLLDFKLSNPLHSDLSNDSKTNDIWTHLSRATYGFIVPGTRTYLTIGSSGGHESGICYKCTQDNGNLCGGYCTPEADDNYQYYWLWDMNDLVAVKNGSVNPYDVRPYDHGYFNTPFQANGSKKIGGGTFDPSTGNLYLSVQSGDTEQGTYARPPVIVVYNTNGEILTENEPINQVEIIMYPNPTSGILYIEGLVSNSIVQINEMSGKRVKSITTDEASLEVEMGDLSSGVYVVSVSNMATNQVYAQQIIKAD</sequence>
<accession>A0ABR7UVU2</accession>
<dbReference type="InterPro" id="IPR026444">
    <property type="entry name" value="Secre_tail"/>
</dbReference>